<sequence>MEHAISIRDVAETDYDQWRSLWGQYNAFYGREGPTALSDAIIKSTWRRFFDPNEQVFCLVAEQAGNLVGLAHYIFHRNTITIENTCYLQDLFSDSKMRGLGIGRQLVTEFYERARLAGTRGVYWHTHASNQTAMKLYDRMAENTEFVVYRSSLSKRR</sequence>
<comment type="caution">
    <text evidence="4">The sequence shown here is derived from an EMBL/GenBank/DDBJ whole genome shotgun (WGS) entry which is preliminary data.</text>
</comment>
<reference evidence="4 5" key="1">
    <citation type="submission" date="2018-03" db="EMBL/GenBank/DDBJ databases">
        <title>Genomic Encyclopedia of Archaeal and Bacterial Type Strains, Phase II (KMG-II): from individual species to whole genera.</title>
        <authorList>
            <person name="Goeker M."/>
        </authorList>
    </citation>
    <scope>NUCLEOTIDE SEQUENCE [LARGE SCALE GENOMIC DNA]</scope>
    <source>
        <strain evidence="4 5">DSM 101533</strain>
    </source>
</reference>
<keyword evidence="1" id="KW-0808">Transferase</keyword>
<dbReference type="Gene3D" id="3.40.630.30">
    <property type="match status" value="1"/>
</dbReference>
<keyword evidence="2" id="KW-0012">Acyltransferase</keyword>
<dbReference type="InterPro" id="IPR000182">
    <property type="entry name" value="GNAT_dom"/>
</dbReference>
<dbReference type="Pfam" id="PF00583">
    <property type="entry name" value="Acetyltransf_1"/>
    <property type="match status" value="1"/>
</dbReference>
<dbReference type="InterPro" id="IPR051016">
    <property type="entry name" value="Diverse_Substrate_AcTransf"/>
</dbReference>
<dbReference type="InterPro" id="IPR016181">
    <property type="entry name" value="Acyl_CoA_acyltransferase"/>
</dbReference>
<dbReference type="SUPFAM" id="SSF55729">
    <property type="entry name" value="Acyl-CoA N-acyltransferases (Nat)"/>
    <property type="match status" value="1"/>
</dbReference>
<keyword evidence="4" id="KW-0687">Ribonucleoprotein</keyword>
<name>A0A2T0VZ03_9RHOB</name>
<dbReference type="AlphaFoldDB" id="A0A2T0VZ03"/>
<gene>
    <name evidence="4" type="ORF">CLV80_10558</name>
</gene>
<evidence type="ECO:0000313" key="4">
    <source>
        <dbReference type="EMBL" id="PRY77575.1"/>
    </source>
</evidence>
<evidence type="ECO:0000313" key="5">
    <source>
        <dbReference type="Proteomes" id="UP000238007"/>
    </source>
</evidence>
<dbReference type="CDD" id="cd04301">
    <property type="entry name" value="NAT_SF"/>
    <property type="match status" value="1"/>
</dbReference>
<keyword evidence="4" id="KW-0689">Ribosomal protein</keyword>
<dbReference type="Proteomes" id="UP000238007">
    <property type="component" value="Unassembled WGS sequence"/>
</dbReference>
<dbReference type="GO" id="GO:0008080">
    <property type="term" value="F:N-acetyltransferase activity"/>
    <property type="evidence" value="ECO:0007669"/>
    <property type="project" value="TreeGrafter"/>
</dbReference>
<dbReference type="OrthoDB" id="9805924at2"/>
<dbReference type="PANTHER" id="PTHR10545:SF42">
    <property type="entry name" value="ACETYLTRANSFERASE"/>
    <property type="match status" value="1"/>
</dbReference>
<dbReference type="GO" id="GO:0005840">
    <property type="term" value="C:ribosome"/>
    <property type="evidence" value="ECO:0007669"/>
    <property type="project" value="UniProtKB-KW"/>
</dbReference>
<dbReference type="EMBL" id="PVTP01000005">
    <property type="protein sequence ID" value="PRY77575.1"/>
    <property type="molecule type" value="Genomic_DNA"/>
</dbReference>
<protein>
    <submittedName>
        <fullName evidence="4">Ribosomal protein S18 acetylase RimI-like enzyme</fullName>
    </submittedName>
</protein>
<feature type="domain" description="N-acetyltransferase" evidence="3">
    <location>
        <begin position="5"/>
        <end position="157"/>
    </location>
</feature>
<evidence type="ECO:0000259" key="3">
    <source>
        <dbReference type="PROSITE" id="PS51186"/>
    </source>
</evidence>
<organism evidence="4 5">
    <name type="scientific">Yoonia maritima</name>
    <dbReference type="NCBI Taxonomy" id="1435347"/>
    <lineage>
        <taxon>Bacteria</taxon>
        <taxon>Pseudomonadati</taxon>
        <taxon>Pseudomonadota</taxon>
        <taxon>Alphaproteobacteria</taxon>
        <taxon>Rhodobacterales</taxon>
        <taxon>Paracoccaceae</taxon>
        <taxon>Yoonia</taxon>
    </lineage>
</organism>
<dbReference type="PROSITE" id="PS51186">
    <property type="entry name" value="GNAT"/>
    <property type="match status" value="1"/>
</dbReference>
<keyword evidence="5" id="KW-1185">Reference proteome</keyword>
<accession>A0A2T0VZ03</accession>
<dbReference type="RefSeq" id="WP_106357069.1">
    <property type="nucleotide sequence ID" value="NZ_PVTP01000005.1"/>
</dbReference>
<dbReference type="PANTHER" id="PTHR10545">
    <property type="entry name" value="DIAMINE N-ACETYLTRANSFERASE"/>
    <property type="match status" value="1"/>
</dbReference>
<proteinExistence type="predicted"/>
<evidence type="ECO:0000256" key="1">
    <source>
        <dbReference type="ARBA" id="ARBA00022679"/>
    </source>
</evidence>
<evidence type="ECO:0000256" key="2">
    <source>
        <dbReference type="ARBA" id="ARBA00023315"/>
    </source>
</evidence>